<reference evidence="7 8" key="1">
    <citation type="journal article" date="2013" name="Genome Announc.">
        <title>The Draft Genome Sequence of Sphingomonas paucimobilis Strain HER1398 (Proteobacteria), Host to the Giant PAU Phage, Indicates That It Is a Member of the Genus Sphingobacterium (Bacteroidetes).</title>
        <authorList>
            <person name="White R.A.III."/>
            <person name="Suttle C.A."/>
        </authorList>
    </citation>
    <scope>NUCLEOTIDE SEQUENCE [LARGE SCALE GENOMIC DNA]</scope>
    <source>
        <strain evidence="7 8">HER1398</strain>
    </source>
</reference>
<feature type="domain" description="D-isomer specific 2-hydroxyacid dehydrogenase catalytic" evidence="5">
    <location>
        <begin position="14"/>
        <end position="315"/>
    </location>
</feature>
<evidence type="ECO:0000259" key="5">
    <source>
        <dbReference type="Pfam" id="PF00389"/>
    </source>
</evidence>
<dbReference type="InterPro" id="IPR006139">
    <property type="entry name" value="D-isomer_2_OHA_DH_cat_dom"/>
</dbReference>
<sequence>MDISTNIKRENMNILIVDDIHHILLERLDKNNISYNYQPDIKREEAEQLIGEYEGLIIRSKFQVDQKFIDLGAKLQFIGRSGAGMDNIDEIYATSKGIDLLSANEGNRDAVGEHMIGMLLSLMNNLNRGDNEIRNGTWKREENRGYELMGRTVALIGYGNNGQAMAKKLSGFGVTVLAYDKYKTGFSDEYATEVSMEEVVKWADVLSFHIPLTRETKGMVDEEYLFHFRKPIFFLMGARGGIAHIPAVLKNLDNGKIIGAAFDVLPVEKFPALSQEDWYADLASRDNVLLSPHVAGWTFESYYKLSDVLADKILALVQK</sequence>
<dbReference type="InterPro" id="IPR050857">
    <property type="entry name" value="D-2-hydroxyacid_DH"/>
</dbReference>
<evidence type="ECO:0000256" key="3">
    <source>
        <dbReference type="ARBA" id="ARBA00023027"/>
    </source>
</evidence>
<name>U2HFS3_9SPHI</name>
<gene>
    <name evidence="7" type="ORF">M472_17715</name>
</gene>
<dbReference type="Pfam" id="PF02826">
    <property type="entry name" value="2-Hacid_dh_C"/>
    <property type="match status" value="1"/>
</dbReference>
<keyword evidence="2 4" id="KW-0560">Oxidoreductase</keyword>
<dbReference type="Gene3D" id="3.40.50.720">
    <property type="entry name" value="NAD(P)-binding Rossmann-like Domain"/>
    <property type="match status" value="2"/>
</dbReference>
<dbReference type="Pfam" id="PF00389">
    <property type="entry name" value="2-Hacid_dh"/>
    <property type="match status" value="1"/>
</dbReference>
<evidence type="ECO:0000256" key="2">
    <source>
        <dbReference type="ARBA" id="ARBA00023002"/>
    </source>
</evidence>
<evidence type="ECO:0000259" key="6">
    <source>
        <dbReference type="Pfam" id="PF02826"/>
    </source>
</evidence>
<comment type="similarity">
    <text evidence="1 4">Belongs to the D-isomer specific 2-hydroxyacid dehydrogenase family.</text>
</comment>
<dbReference type="GO" id="GO:0051287">
    <property type="term" value="F:NAD binding"/>
    <property type="evidence" value="ECO:0007669"/>
    <property type="project" value="InterPro"/>
</dbReference>
<proteinExistence type="inferred from homology"/>
<protein>
    <recommendedName>
        <fullName evidence="9">Phosphoglycerate dehydrogenase</fullName>
    </recommendedName>
</protein>
<dbReference type="SUPFAM" id="SSF52283">
    <property type="entry name" value="Formate/glycerate dehydrogenase catalytic domain-like"/>
    <property type="match status" value="1"/>
</dbReference>
<dbReference type="PANTHER" id="PTHR42789:SF1">
    <property type="entry name" value="D-ISOMER SPECIFIC 2-HYDROXYACID DEHYDROGENASE FAMILY PROTEIN (AFU_ORTHOLOGUE AFUA_6G10090)"/>
    <property type="match status" value="1"/>
</dbReference>
<dbReference type="AlphaFoldDB" id="U2HFS3"/>
<dbReference type="STRING" id="1346330.M472_17715"/>
<feature type="domain" description="D-isomer specific 2-hydroxyacid dehydrogenase NAD-binding" evidence="6">
    <location>
        <begin position="116"/>
        <end position="295"/>
    </location>
</feature>
<accession>U2HFS3</accession>
<evidence type="ECO:0000313" key="7">
    <source>
        <dbReference type="EMBL" id="ERJ60596.1"/>
    </source>
</evidence>
<dbReference type="SUPFAM" id="SSF51735">
    <property type="entry name" value="NAD(P)-binding Rossmann-fold domains"/>
    <property type="match status" value="1"/>
</dbReference>
<organism evidence="7 8">
    <name type="scientific">Sphingobacterium paucimobilis HER1398</name>
    <dbReference type="NCBI Taxonomy" id="1346330"/>
    <lineage>
        <taxon>Bacteria</taxon>
        <taxon>Pseudomonadati</taxon>
        <taxon>Bacteroidota</taxon>
        <taxon>Sphingobacteriia</taxon>
        <taxon>Sphingobacteriales</taxon>
        <taxon>Sphingobacteriaceae</taxon>
        <taxon>Sphingobacterium</taxon>
    </lineage>
</organism>
<dbReference type="PANTHER" id="PTHR42789">
    <property type="entry name" value="D-ISOMER SPECIFIC 2-HYDROXYACID DEHYDROGENASE FAMILY PROTEIN (AFU_ORTHOLOGUE AFUA_6G10090)"/>
    <property type="match status" value="1"/>
</dbReference>
<evidence type="ECO:0000256" key="1">
    <source>
        <dbReference type="ARBA" id="ARBA00005854"/>
    </source>
</evidence>
<dbReference type="InterPro" id="IPR006140">
    <property type="entry name" value="D-isomer_DH_NAD-bd"/>
</dbReference>
<dbReference type="eggNOG" id="COG0111">
    <property type="taxonomic scope" value="Bacteria"/>
</dbReference>
<dbReference type="PATRIC" id="fig|1346330.5.peg.499"/>
<dbReference type="EMBL" id="ATDL01000004">
    <property type="protein sequence ID" value="ERJ60596.1"/>
    <property type="molecule type" value="Genomic_DNA"/>
</dbReference>
<dbReference type="InterPro" id="IPR036291">
    <property type="entry name" value="NAD(P)-bd_dom_sf"/>
</dbReference>
<keyword evidence="3" id="KW-0520">NAD</keyword>
<dbReference type="InterPro" id="IPR029753">
    <property type="entry name" value="D-isomer_DH_CS"/>
</dbReference>
<evidence type="ECO:0008006" key="9">
    <source>
        <dbReference type="Google" id="ProtNLM"/>
    </source>
</evidence>
<evidence type="ECO:0000313" key="8">
    <source>
        <dbReference type="Proteomes" id="UP000016584"/>
    </source>
</evidence>
<keyword evidence="8" id="KW-1185">Reference proteome</keyword>
<dbReference type="Proteomes" id="UP000016584">
    <property type="component" value="Unassembled WGS sequence"/>
</dbReference>
<dbReference type="GO" id="GO:0016616">
    <property type="term" value="F:oxidoreductase activity, acting on the CH-OH group of donors, NAD or NADP as acceptor"/>
    <property type="evidence" value="ECO:0007669"/>
    <property type="project" value="InterPro"/>
</dbReference>
<comment type="caution">
    <text evidence="7">The sequence shown here is derived from an EMBL/GenBank/DDBJ whole genome shotgun (WGS) entry which is preliminary data.</text>
</comment>
<evidence type="ECO:0000256" key="4">
    <source>
        <dbReference type="RuleBase" id="RU003719"/>
    </source>
</evidence>
<dbReference type="PROSITE" id="PS00670">
    <property type="entry name" value="D_2_HYDROXYACID_DH_2"/>
    <property type="match status" value="1"/>
</dbReference>